<evidence type="ECO:0000256" key="13">
    <source>
        <dbReference type="SAM" id="MobiDB-lite"/>
    </source>
</evidence>
<comment type="similarity">
    <text evidence="12">Belongs to the cytochrome b561 family.</text>
</comment>
<comment type="cofactor">
    <cofactor evidence="1">
        <name>heme b</name>
        <dbReference type="ChEBI" id="CHEBI:60344"/>
    </cofactor>
</comment>
<reference evidence="16 17" key="1">
    <citation type="journal article" date="2016" name="Plant Pathol.">
        <title>Genetic characterization of strains named as Xanthomonas axonopodis pv. dieffenbachiae leads to a taxonomic revision of the X. axonopodis species complex.</title>
        <authorList>
            <person name="Constantin E.C."/>
            <person name="Cleenwerck I."/>
            <person name="Maes M."/>
            <person name="Baeyen S."/>
            <person name="Van Malderghem C."/>
            <person name="De Vos P."/>
            <person name="Cottyn B."/>
        </authorList>
    </citation>
    <scope>NUCLEOTIDE SEQUENCE [LARGE SCALE GENOMIC DNA]</scope>
    <source>
        <strain evidence="16 17">LMG 25940</strain>
    </source>
</reference>
<keyword evidence="5" id="KW-0349">Heme</keyword>
<protein>
    <submittedName>
        <fullName evidence="16">Cytochrome</fullName>
    </submittedName>
</protein>
<feature type="region of interest" description="Disordered" evidence="13">
    <location>
        <begin position="46"/>
        <end position="101"/>
    </location>
</feature>
<keyword evidence="3" id="KW-0813">Transport</keyword>
<dbReference type="GO" id="GO:0020037">
    <property type="term" value="F:heme binding"/>
    <property type="evidence" value="ECO:0007669"/>
    <property type="project" value="TreeGrafter"/>
</dbReference>
<keyword evidence="9 14" id="KW-1133">Transmembrane helix</keyword>
<proteinExistence type="inferred from homology"/>
<feature type="region of interest" description="Disordered" evidence="13">
    <location>
        <begin position="1"/>
        <end position="27"/>
    </location>
</feature>
<feature type="compositionally biased region" description="Basic residues" evidence="13">
    <location>
        <begin position="1"/>
        <end position="22"/>
    </location>
</feature>
<evidence type="ECO:0000256" key="4">
    <source>
        <dbReference type="ARBA" id="ARBA00022475"/>
    </source>
</evidence>
<feature type="transmembrane region" description="Helical" evidence="14">
    <location>
        <begin position="191"/>
        <end position="213"/>
    </location>
</feature>
<keyword evidence="4" id="KW-1003">Cell membrane</keyword>
<gene>
    <name evidence="16" type="ORF">IM53_017205</name>
</gene>
<sequence length="289" mass="31118">MTRKVARGRGPAKRCARKRSRPWRSASVCGTCEPIAITTQPFSDIAAPIGARSPGRRSAGVGSQAWPRGAQPETNHHHRKTDQMRSSPPAPASAPVNGTDTVPLAEQAPAAARVLPLPKAMRVLHWLTVLCLAMAATLILLRAELDGRALRQWLLEGHRHFGLLVLVLFALRIGLRLRLRRLPPGPPASLPMRLAAGATHLAMYGLMLALPLLGWSLSSAYGKQVSFFGAPLPALVAPDGDLGDTLGTWHLNAAWALLALVLLHIGAALWHHLVLRDGLLRRVLPGKHA</sequence>
<comment type="subcellular location">
    <subcellularLocation>
        <location evidence="2">Cell membrane</location>
        <topology evidence="2">Multi-pass membrane protein</topology>
    </subcellularLocation>
</comment>
<evidence type="ECO:0000256" key="2">
    <source>
        <dbReference type="ARBA" id="ARBA00004651"/>
    </source>
</evidence>
<evidence type="ECO:0000256" key="14">
    <source>
        <dbReference type="SAM" id="Phobius"/>
    </source>
</evidence>
<dbReference type="STRING" id="1437877.GCA_001564415_03317"/>
<evidence type="ECO:0000256" key="6">
    <source>
        <dbReference type="ARBA" id="ARBA00022692"/>
    </source>
</evidence>
<dbReference type="AlphaFoldDB" id="A0A1V9GYX8"/>
<evidence type="ECO:0000313" key="16">
    <source>
        <dbReference type="EMBL" id="OQP75823.1"/>
    </source>
</evidence>
<evidence type="ECO:0000256" key="12">
    <source>
        <dbReference type="ARBA" id="ARBA00037975"/>
    </source>
</evidence>
<dbReference type="GO" id="GO:0046872">
    <property type="term" value="F:metal ion binding"/>
    <property type="evidence" value="ECO:0007669"/>
    <property type="project" value="UniProtKB-KW"/>
</dbReference>
<feature type="transmembrane region" description="Helical" evidence="14">
    <location>
        <begin position="161"/>
        <end position="179"/>
    </location>
</feature>
<evidence type="ECO:0000256" key="5">
    <source>
        <dbReference type="ARBA" id="ARBA00022617"/>
    </source>
</evidence>
<evidence type="ECO:0000256" key="1">
    <source>
        <dbReference type="ARBA" id="ARBA00001970"/>
    </source>
</evidence>
<dbReference type="PANTHER" id="PTHR30529:SF3">
    <property type="entry name" value="CYTOCHROME B561 HOMOLOG 1"/>
    <property type="match status" value="1"/>
</dbReference>
<keyword evidence="11 14" id="KW-0472">Membrane</keyword>
<dbReference type="InterPro" id="IPR052168">
    <property type="entry name" value="Cytochrome_b561_oxidase"/>
</dbReference>
<keyword evidence="10" id="KW-0408">Iron</keyword>
<dbReference type="Pfam" id="PF01292">
    <property type="entry name" value="Ni_hydr_CYTB"/>
    <property type="match status" value="1"/>
</dbReference>
<dbReference type="InterPro" id="IPR016174">
    <property type="entry name" value="Di-haem_cyt_TM"/>
</dbReference>
<dbReference type="GO" id="GO:0005886">
    <property type="term" value="C:plasma membrane"/>
    <property type="evidence" value="ECO:0007669"/>
    <property type="project" value="UniProtKB-SubCell"/>
</dbReference>
<feature type="domain" description="Cytochrome b561 bacterial/Ni-hydrogenase" evidence="15">
    <location>
        <begin position="119"/>
        <end position="286"/>
    </location>
</feature>
<organism evidence="16 17">
    <name type="scientific">Xanthomonas phaseoli pv. dieffenbachiae</name>
    <dbReference type="NCBI Taxonomy" id="92828"/>
    <lineage>
        <taxon>Bacteria</taxon>
        <taxon>Pseudomonadati</taxon>
        <taxon>Pseudomonadota</taxon>
        <taxon>Gammaproteobacteria</taxon>
        <taxon>Lysobacterales</taxon>
        <taxon>Lysobacteraceae</taxon>
        <taxon>Xanthomonas</taxon>
    </lineage>
</organism>
<dbReference type="SUPFAM" id="SSF81342">
    <property type="entry name" value="Transmembrane di-heme cytochromes"/>
    <property type="match status" value="1"/>
</dbReference>
<comment type="caution">
    <text evidence="16">The sequence shown here is derived from an EMBL/GenBank/DDBJ whole genome shotgun (WGS) entry which is preliminary data.</text>
</comment>
<evidence type="ECO:0000259" key="15">
    <source>
        <dbReference type="Pfam" id="PF01292"/>
    </source>
</evidence>
<keyword evidence="7" id="KW-0479">Metal-binding</keyword>
<dbReference type="Gene3D" id="1.20.950.20">
    <property type="entry name" value="Transmembrane di-heme cytochromes, Chain C"/>
    <property type="match status" value="1"/>
</dbReference>
<dbReference type="InterPro" id="IPR011577">
    <property type="entry name" value="Cyt_b561_bac/Ni-Hgenase"/>
</dbReference>
<evidence type="ECO:0000256" key="8">
    <source>
        <dbReference type="ARBA" id="ARBA00022982"/>
    </source>
</evidence>
<dbReference type="GO" id="GO:0022904">
    <property type="term" value="P:respiratory electron transport chain"/>
    <property type="evidence" value="ECO:0007669"/>
    <property type="project" value="InterPro"/>
</dbReference>
<evidence type="ECO:0000256" key="7">
    <source>
        <dbReference type="ARBA" id="ARBA00022723"/>
    </source>
</evidence>
<dbReference type="PANTHER" id="PTHR30529">
    <property type="entry name" value="CYTOCHROME B561"/>
    <property type="match status" value="1"/>
</dbReference>
<dbReference type="GO" id="GO:0009055">
    <property type="term" value="F:electron transfer activity"/>
    <property type="evidence" value="ECO:0007669"/>
    <property type="project" value="InterPro"/>
</dbReference>
<evidence type="ECO:0000256" key="9">
    <source>
        <dbReference type="ARBA" id="ARBA00022989"/>
    </source>
</evidence>
<evidence type="ECO:0000256" key="11">
    <source>
        <dbReference type="ARBA" id="ARBA00023136"/>
    </source>
</evidence>
<reference evidence="16 17" key="2">
    <citation type="journal article" date="2017" name="Plant Pathol.">
        <title>Pathogenicity and virulence gene content of Xanthomonas strains infecting Araceae, formerly known as Xanthomonas axonopodis pv. dieffenbachiae.</title>
        <authorList>
            <person name="Constantin E.C."/>
            <person name="Haegeman A."/>
            <person name="Van Vaerenbergh J."/>
            <person name="Baeyen S."/>
            <person name="Van Malderghem C."/>
            <person name="Maes M."/>
            <person name="Cottyn B."/>
        </authorList>
    </citation>
    <scope>NUCLEOTIDE SEQUENCE [LARGE SCALE GENOMIC DNA]</scope>
    <source>
        <strain evidence="16 17">LMG 25940</strain>
    </source>
</reference>
<keyword evidence="6 14" id="KW-0812">Transmembrane</keyword>
<dbReference type="EMBL" id="JPYI02000092">
    <property type="protein sequence ID" value="OQP75823.1"/>
    <property type="molecule type" value="Genomic_DNA"/>
</dbReference>
<evidence type="ECO:0000313" key="17">
    <source>
        <dbReference type="Proteomes" id="UP000050546"/>
    </source>
</evidence>
<accession>A0A1V9GYX8</accession>
<dbReference type="Proteomes" id="UP000050546">
    <property type="component" value="Unassembled WGS sequence"/>
</dbReference>
<feature type="transmembrane region" description="Helical" evidence="14">
    <location>
        <begin position="123"/>
        <end position="141"/>
    </location>
</feature>
<name>A0A1V9GYX8_9XANT</name>
<feature type="transmembrane region" description="Helical" evidence="14">
    <location>
        <begin position="253"/>
        <end position="275"/>
    </location>
</feature>
<keyword evidence="8" id="KW-0249">Electron transport</keyword>
<evidence type="ECO:0000256" key="10">
    <source>
        <dbReference type="ARBA" id="ARBA00023004"/>
    </source>
</evidence>
<evidence type="ECO:0000256" key="3">
    <source>
        <dbReference type="ARBA" id="ARBA00022448"/>
    </source>
</evidence>